<name>L1N152_9BACT</name>
<dbReference type="HOGENOM" id="CLU_2918913_0_0_10"/>
<keyword evidence="2" id="KW-1185">Reference proteome</keyword>
<dbReference type="EMBL" id="AMEP01000148">
    <property type="protein sequence ID" value="EKX96936.1"/>
    <property type="molecule type" value="Genomic_DNA"/>
</dbReference>
<dbReference type="Proteomes" id="UP000010433">
    <property type="component" value="Unassembled WGS sequence"/>
</dbReference>
<accession>L1N152</accession>
<gene>
    <name evidence="1" type="ORF">HMPREF9151_02317</name>
</gene>
<sequence length="61" mass="6916">MCHFGKTGRHSVVVLSQNDGILFPKSTLYTAFLKEFDESIYTYQMMYLTSSSSASLPMKNL</sequence>
<proteinExistence type="predicted"/>
<dbReference type="PATRIC" id="fig|1127699.3.peg.2117"/>
<dbReference type="STRING" id="1127699.HMPREF9151_02317"/>
<organism evidence="1 2">
    <name type="scientific">Hoylesella saccharolytica F0055</name>
    <dbReference type="NCBI Taxonomy" id="1127699"/>
    <lineage>
        <taxon>Bacteria</taxon>
        <taxon>Pseudomonadati</taxon>
        <taxon>Bacteroidota</taxon>
        <taxon>Bacteroidia</taxon>
        <taxon>Bacteroidales</taxon>
        <taxon>Prevotellaceae</taxon>
        <taxon>Hoylesella</taxon>
    </lineage>
</organism>
<protein>
    <submittedName>
        <fullName evidence="1">Uncharacterized protein</fullName>
    </submittedName>
</protein>
<reference evidence="1 2" key="1">
    <citation type="submission" date="2012-05" db="EMBL/GenBank/DDBJ databases">
        <authorList>
            <person name="Weinstock G."/>
            <person name="Sodergren E."/>
            <person name="Lobos E.A."/>
            <person name="Fulton L."/>
            <person name="Fulton R."/>
            <person name="Courtney L."/>
            <person name="Fronick C."/>
            <person name="O'Laughlin M."/>
            <person name="Godfrey J."/>
            <person name="Wilson R.M."/>
            <person name="Miner T."/>
            <person name="Farmer C."/>
            <person name="Delehaunty K."/>
            <person name="Cordes M."/>
            <person name="Minx P."/>
            <person name="Tomlinson C."/>
            <person name="Chen J."/>
            <person name="Wollam A."/>
            <person name="Pepin K.H."/>
            <person name="Bhonagiri V."/>
            <person name="Zhang X."/>
            <person name="Suruliraj S."/>
            <person name="Warren W."/>
            <person name="Mitreva M."/>
            <person name="Mardis E.R."/>
            <person name="Wilson R.K."/>
        </authorList>
    </citation>
    <scope>NUCLEOTIDE SEQUENCE [LARGE SCALE GENOMIC DNA]</scope>
    <source>
        <strain evidence="1 2">F0055</strain>
    </source>
</reference>
<evidence type="ECO:0000313" key="2">
    <source>
        <dbReference type="Proteomes" id="UP000010433"/>
    </source>
</evidence>
<comment type="caution">
    <text evidence="1">The sequence shown here is derived from an EMBL/GenBank/DDBJ whole genome shotgun (WGS) entry which is preliminary data.</text>
</comment>
<evidence type="ECO:0000313" key="1">
    <source>
        <dbReference type="EMBL" id="EKX96936.1"/>
    </source>
</evidence>
<dbReference type="AlphaFoldDB" id="L1N152"/>